<sequence length="73" mass="8450">MENIDEWMKLDDKEAIVMKLFHEGYKVVEVESICKSYCGGEPSGTVVFKKGDDKRSISLEGRLFDEMWKEINS</sequence>
<gene>
    <name evidence="1" type="ordered locus">CLM_2064</name>
</gene>
<dbReference type="EMBL" id="CP001581">
    <property type="protein sequence ID" value="ACO85078.1"/>
    <property type="molecule type" value="Genomic_DNA"/>
</dbReference>
<reference evidence="1 2" key="1">
    <citation type="submission" date="2008-10" db="EMBL/GenBank/DDBJ databases">
        <title>Genome sequence of Clostridium botulinum A2 Kyoto.</title>
        <authorList>
            <person name="Shrivastava S."/>
            <person name="Brinkac L.M."/>
            <person name="Brown J.L."/>
            <person name="Bruce D."/>
            <person name="Detter C.C."/>
            <person name="Johnson E.A."/>
            <person name="Munk C.A."/>
            <person name="Smith L.A."/>
            <person name="Smith T.J."/>
            <person name="Sutton G."/>
            <person name="Brettin T.S."/>
        </authorList>
    </citation>
    <scope>NUCLEOTIDE SEQUENCE [LARGE SCALE GENOMIC DNA]</scope>
    <source>
        <strain evidence="2">Kyoto / Type A2</strain>
    </source>
</reference>
<organism evidence="1 2">
    <name type="scientific">Clostridium botulinum (strain Kyoto / Type A2)</name>
    <dbReference type="NCBI Taxonomy" id="536232"/>
    <lineage>
        <taxon>Bacteria</taxon>
        <taxon>Bacillati</taxon>
        <taxon>Bacillota</taxon>
        <taxon>Clostridia</taxon>
        <taxon>Eubacteriales</taxon>
        <taxon>Clostridiaceae</taxon>
        <taxon>Clostridium</taxon>
    </lineage>
</organism>
<dbReference type="Proteomes" id="UP000001374">
    <property type="component" value="Chromosome"/>
</dbReference>
<proteinExistence type="predicted"/>
<dbReference type="RefSeq" id="WP_012704566.1">
    <property type="nucleotide sequence ID" value="NC_012563.1"/>
</dbReference>
<dbReference type="KEGG" id="cby:CLM_2064"/>
<dbReference type="AlphaFoldDB" id="C1FP75"/>
<dbReference type="HOGENOM" id="CLU_2698022_0_0_9"/>
<evidence type="ECO:0000313" key="2">
    <source>
        <dbReference type="Proteomes" id="UP000001374"/>
    </source>
</evidence>
<accession>C1FP75</accession>
<protein>
    <submittedName>
        <fullName evidence="1">Uncharacterized protein</fullName>
    </submittedName>
</protein>
<evidence type="ECO:0000313" key="1">
    <source>
        <dbReference type="EMBL" id="ACO85078.1"/>
    </source>
</evidence>
<name>C1FP75_CLOBJ</name>